<gene>
    <name evidence="2" type="ORF">GCM10023352_07730</name>
</gene>
<accession>A0ABP9B9F8</accession>
<keyword evidence="3" id="KW-1185">Reference proteome</keyword>
<evidence type="ECO:0000259" key="1">
    <source>
        <dbReference type="Pfam" id="PF12697"/>
    </source>
</evidence>
<evidence type="ECO:0000313" key="2">
    <source>
        <dbReference type="EMBL" id="GAA4791889.1"/>
    </source>
</evidence>
<dbReference type="EMBL" id="BAABKP010000001">
    <property type="protein sequence ID" value="GAA4791889.1"/>
    <property type="molecule type" value="Genomic_DNA"/>
</dbReference>
<dbReference type="SUPFAM" id="SSF53474">
    <property type="entry name" value="alpha/beta-Hydrolases"/>
    <property type="match status" value="1"/>
</dbReference>
<evidence type="ECO:0000313" key="3">
    <source>
        <dbReference type="Proteomes" id="UP001500187"/>
    </source>
</evidence>
<dbReference type="InterPro" id="IPR029058">
    <property type="entry name" value="AB_hydrolase_fold"/>
</dbReference>
<dbReference type="Gene3D" id="3.40.50.1820">
    <property type="entry name" value="alpha/beta hydrolase"/>
    <property type="match status" value="1"/>
</dbReference>
<protein>
    <recommendedName>
        <fullName evidence="1">AB hydrolase-1 domain-containing protein</fullName>
    </recommendedName>
</protein>
<comment type="caution">
    <text evidence="2">The sequence shown here is derived from an EMBL/GenBank/DDBJ whole genome shotgun (WGS) entry which is preliminary data.</text>
</comment>
<dbReference type="Pfam" id="PF12697">
    <property type="entry name" value="Abhydrolase_6"/>
    <property type="match status" value="1"/>
</dbReference>
<organism evidence="2 3">
    <name type="scientific">Rothia endophytica</name>
    <dbReference type="NCBI Taxonomy" id="1324766"/>
    <lineage>
        <taxon>Bacteria</taxon>
        <taxon>Bacillati</taxon>
        <taxon>Actinomycetota</taxon>
        <taxon>Actinomycetes</taxon>
        <taxon>Micrococcales</taxon>
        <taxon>Micrococcaceae</taxon>
        <taxon>Rothia</taxon>
    </lineage>
</organism>
<proteinExistence type="predicted"/>
<name>A0ABP9B9F8_9MICC</name>
<feature type="domain" description="AB hydrolase-1" evidence="1">
    <location>
        <begin position="19"/>
        <end position="192"/>
    </location>
</feature>
<dbReference type="RefSeq" id="WP_345444899.1">
    <property type="nucleotide sequence ID" value="NZ_BAABKP010000001.1"/>
</dbReference>
<sequence>MATLAFTPLTGGRSAKAPVLLVHGFASTPYHNWVSTGWVKTLEAAGYPLHLVTLPYHRLQSVEDESLRPATLLDISWADHQDAVAQLSEVLKTYTEGLGQPAHLIGFSIGARVLWGFAATFPHLALTLTLGAMPVNSRLNQVHSSLLGEIDVPEGFDSVLACSPIAPESLVSFTSAHFPAVDPEIIPQCPVFMYEGCKDSLAHSRSAFNLLSTRQANWLEIAGRDHINILTSGQVRKETVRFLDEH</sequence>
<reference evidence="3" key="1">
    <citation type="journal article" date="2019" name="Int. J. Syst. Evol. Microbiol.">
        <title>The Global Catalogue of Microorganisms (GCM) 10K type strain sequencing project: providing services to taxonomists for standard genome sequencing and annotation.</title>
        <authorList>
            <consortium name="The Broad Institute Genomics Platform"/>
            <consortium name="The Broad Institute Genome Sequencing Center for Infectious Disease"/>
            <person name="Wu L."/>
            <person name="Ma J."/>
        </authorList>
    </citation>
    <scope>NUCLEOTIDE SEQUENCE [LARGE SCALE GENOMIC DNA]</scope>
    <source>
        <strain evidence="3">JCM 18541</strain>
    </source>
</reference>
<dbReference type="InterPro" id="IPR000073">
    <property type="entry name" value="AB_hydrolase_1"/>
</dbReference>
<dbReference type="Proteomes" id="UP001500187">
    <property type="component" value="Unassembled WGS sequence"/>
</dbReference>